<dbReference type="Pfam" id="PF00046">
    <property type="entry name" value="Homeodomain"/>
    <property type="match status" value="1"/>
</dbReference>
<evidence type="ECO:0000256" key="4">
    <source>
        <dbReference type="ARBA" id="ARBA00023155"/>
    </source>
</evidence>
<dbReference type="SUPFAM" id="SSF46689">
    <property type="entry name" value="Homeodomain-like"/>
    <property type="match status" value="1"/>
</dbReference>
<dbReference type="GO" id="GO:0000981">
    <property type="term" value="F:DNA-binding transcription factor activity, RNA polymerase II-specific"/>
    <property type="evidence" value="ECO:0007669"/>
    <property type="project" value="InterPro"/>
</dbReference>
<keyword evidence="3 8" id="KW-0238">DNA-binding</keyword>
<feature type="region of interest" description="Disordered" evidence="10">
    <location>
        <begin position="335"/>
        <end position="375"/>
    </location>
</feature>
<dbReference type="PROSITE" id="PS50803">
    <property type="entry name" value="OAR"/>
    <property type="match status" value="1"/>
</dbReference>
<dbReference type="Proteomes" id="UP001059596">
    <property type="component" value="Unassembled WGS sequence"/>
</dbReference>
<dbReference type="CDD" id="cd00086">
    <property type="entry name" value="homeodomain"/>
    <property type="match status" value="1"/>
</dbReference>
<dbReference type="Pfam" id="PF03826">
    <property type="entry name" value="OAR"/>
    <property type="match status" value="1"/>
</dbReference>
<keyword evidence="14" id="KW-1185">Reference proteome</keyword>
<keyword evidence="2" id="KW-0217">Developmental protein</keyword>
<accession>A0A9P9YV29</accession>
<sequence>MEQLAQFVTKSFEFNLTNNSVHALFNSMTGARIKKHTEVKNAIFINSLSSGGSYAETCASGEESVDIDITDLSVSESNTILEADPEPPEESQSQSQSQSKIQSHQEETVVESYRLSPTFRKAVETKPKNWLISEDSNVESPAEDPKVSAVVTANISECTDDSNTPKLAPDKPAISDKCGSPEPSGQRIREHCDHLDSSVVSTKQRRSRTNFTLDQLNELERLFEETHYPDAFMREELSQRLGLSEARVQVWFQNRRAKCRKHENQMHKGLLPPVNHRKEDVNLAFGPRRAIFNQRTFNNVYFEGFLVGSRSPPIATPLEPCRVAPYVSLAALRSSSVPSHPHPHPHSHPHPAAASSSNPQAPSGTSSGGKVVSVESPHTPAISRSAIKQFSNTVAAAAAFSAFDPAIISVAAHQYAAAITNGTVPAGLFSVPQYSINLAAFAAAHSKSSSIADLRMKAKKHSESLGLQADMVL</sequence>
<comment type="similarity">
    <text evidence="6">Belongs to the paired homeobox family. Unc-4 subfamily.</text>
</comment>
<evidence type="ECO:0000256" key="10">
    <source>
        <dbReference type="SAM" id="MobiDB-lite"/>
    </source>
</evidence>
<feature type="region of interest" description="Disordered" evidence="10">
    <location>
        <begin position="81"/>
        <end position="112"/>
    </location>
</feature>
<dbReference type="InterPro" id="IPR003654">
    <property type="entry name" value="OAR_dom"/>
</dbReference>
<comment type="subcellular location">
    <subcellularLocation>
        <location evidence="1 8 9">Nucleus</location>
    </subcellularLocation>
</comment>
<protein>
    <recommendedName>
        <fullName evidence="7">Homeobox protein unc-4</fullName>
    </recommendedName>
</protein>
<dbReference type="AlphaFoldDB" id="A0A9P9YV29"/>
<evidence type="ECO:0000256" key="6">
    <source>
        <dbReference type="ARBA" id="ARBA00038351"/>
    </source>
</evidence>
<evidence type="ECO:0000256" key="3">
    <source>
        <dbReference type="ARBA" id="ARBA00023125"/>
    </source>
</evidence>
<dbReference type="PRINTS" id="PR00031">
    <property type="entry name" value="HTHREPRESSR"/>
</dbReference>
<evidence type="ECO:0000256" key="5">
    <source>
        <dbReference type="ARBA" id="ARBA00023242"/>
    </source>
</evidence>
<evidence type="ECO:0000256" key="7">
    <source>
        <dbReference type="ARBA" id="ARBA00069290"/>
    </source>
</evidence>
<dbReference type="InterPro" id="IPR009057">
    <property type="entry name" value="Homeodomain-like_sf"/>
</dbReference>
<feature type="domain" description="OAR" evidence="12">
    <location>
        <begin position="449"/>
        <end position="462"/>
    </location>
</feature>
<keyword evidence="5 8" id="KW-0539">Nucleus</keyword>
<dbReference type="InterPro" id="IPR017970">
    <property type="entry name" value="Homeobox_CS"/>
</dbReference>
<feature type="domain" description="Homeobox" evidence="11">
    <location>
        <begin position="202"/>
        <end position="262"/>
    </location>
</feature>
<dbReference type="PANTHER" id="PTHR46255:SF3">
    <property type="entry name" value="HOMEOBOX DOMAIN-CONTAINING PROTEIN"/>
    <property type="match status" value="1"/>
</dbReference>
<dbReference type="FunFam" id="1.10.10.60:FF:000057">
    <property type="entry name" value="Short stature homeobox 2"/>
    <property type="match status" value="1"/>
</dbReference>
<keyword evidence="4 8" id="KW-0371">Homeobox</keyword>
<evidence type="ECO:0000259" key="12">
    <source>
        <dbReference type="PROSITE" id="PS50803"/>
    </source>
</evidence>
<dbReference type="PROSITE" id="PS00027">
    <property type="entry name" value="HOMEOBOX_1"/>
    <property type="match status" value="1"/>
</dbReference>
<evidence type="ECO:0000256" key="1">
    <source>
        <dbReference type="ARBA" id="ARBA00004123"/>
    </source>
</evidence>
<dbReference type="SMART" id="SM00389">
    <property type="entry name" value="HOX"/>
    <property type="match status" value="1"/>
</dbReference>
<gene>
    <name evidence="13" type="ORF">M5D96_004755</name>
</gene>
<reference evidence="13" key="1">
    <citation type="journal article" date="2023" name="Genome Biol. Evol.">
        <title>Long-read-based Genome Assembly of Drosophila gunungcola Reveals Fewer Chemosensory Genes in Flower-breeding Species.</title>
        <authorList>
            <person name="Negi A."/>
            <person name="Liao B.Y."/>
            <person name="Yeh S.D."/>
        </authorList>
    </citation>
    <scope>NUCLEOTIDE SEQUENCE</scope>
    <source>
        <strain evidence="13">Sukarami</strain>
    </source>
</reference>
<evidence type="ECO:0000313" key="14">
    <source>
        <dbReference type="Proteomes" id="UP001059596"/>
    </source>
</evidence>
<evidence type="ECO:0000313" key="13">
    <source>
        <dbReference type="EMBL" id="KAI8043423.1"/>
    </source>
</evidence>
<evidence type="ECO:0000259" key="11">
    <source>
        <dbReference type="PROSITE" id="PS50071"/>
    </source>
</evidence>
<feature type="region of interest" description="Disordered" evidence="10">
    <location>
        <begin position="158"/>
        <end position="188"/>
    </location>
</feature>
<feature type="compositionally biased region" description="Low complexity" evidence="10">
    <location>
        <begin position="350"/>
        <end position="375"/>
    </location>
</feature>
<comment type="caution">
    <text evidence="13">The sequence shown here is derived from an EMBL/GenBank/DDBJ whole genome shotgun (WGS) entry which is preliminary data.</text>
</comment>
<proteinExistence type="inferred from homology"/>
<dbReference type="GO" id="GO:1990837">
    <property type="term" value="F:sequence-specific double-stranded DNA binding"/>
    <property type="evidence" value="ECO:0007669"/>
    <property type="project" value="TreeGrafter"/>
</dbReference>
<dbReference type="PROSITE" id="PS50071">
    <property type="entry name" value="HOMEOBOX_2"/>
    <property type="match status" value="1"/>
</dbReference>
<organism evidence="13 14">
    <name type="scientific">Drosophila gunungcola</name>
    <name type="common">fruit fly</name>
    <dbReference type="NCBI Taxonomy" id="103775"/>
    <lineage>
        <taxon>Eukaryota</taxon>
        <taxon>Metazoa</taxon>
        <taxon>Ecdysozoa</taxon>
        <taxon>Arthropoda</taxon>
        <taxon>Hexapoda</taxon>
        <taxon>Insecta</taxon>
        <taxon>Pterygota</taxon>
        <taxon>Neoptera</taxon>
        <taxon>Endopterygota</taxon>
        <taxon>Diptera</taxon>
        <taxon>Brachycera</taxon>
        <taxon>Muscomorpha</taxon>
        <taxon>Ephydroidea</taxon>
        <taxon>Drosophilidae</taxon>
        <taxon>Drosophila</taxon>
        <taxon>Sophophora</taxon>
    </lineage>
</organism>
<evidence type="ECO:0000256" key="9">
    <source>
        <dbReference type="RuleBase" id="RU000682"/>
    </source>
</evidence>
<dbReference type="GO" id="GO:0005634">
    <property type="term" value="C:nucleus"/>
    <property type="evidence" value="ECO:0007669"/>
    <property type="project" value="UniProtKB-SubCell"/>
</dbReference>
<dbReference type="InterPro" id="IPR052631">
    <property type="entry name" value="Paired_homeobox_Bicoid"/>
</dbReference>
<dbReference type="Gene3D" id="1.10.10.60">
    <property type="entry name" value="Homeodomain-like"/>
    <property type="match status" value="1"/>
</dbReference>
<dbReference type="InterPro" id="IPR001356">
    <property type="entry name" value="HD"/>
</dbReference>
<feature type="DNA-binding region" description="Homeobox" evidence="8">
    <location>
        <begin position="204"/>
        <end position="263"/>
    </location>
</feature>
<dbReference type="InterPro" id="IPR000047">
    <property type="entry name" value="HTH_motif"/>
</dbReference>
<dbReference type="PANTHER" id="PTHR46255">
    <property type="entry name" value="SHORT STATURE HOMEOBOX"/>
    <property type="match status" value="1"/>
</dbReference>
<evidence type="ECO:0000256" key="8">
    <source>
        <dbReference type="PROSITE-ProRule" id="PRU00108"/>
    </source>
</evidence>
<evidence type="ECO:0000256" key="2">
    <source>
        <dbReference type="ARBA" id="ARBA00022473"/>
    </source>
</evidence>
<feature type="compositionally biased region" description="Low complexity" evidence="10">
    <location>
        <begin position="90"/>
        <end position="102"/>
    </location>
</feature>
<dbReference type="EMBL" id="JAMKOV010000002">
    <property type="protein sequence ID" value="KAI8043423.1"/>
    <property type="molecule type" value="Genomic_DNA"/>
</dbReference>
<name>A0A9P9YV29_9MUSC</name>